<organism evidence="5">
    <name type="scientific">Aphanomyces invadans</name>
    <dbReference type="NCBI Taxonomy" id="157072"/>
    <lineage>
        <taxon>Eukaryota</taxon>
        <taxon>Sar</taxon>
        <taxon>Stramenopiles</taxon>
        <taxon>Oomycota</taxon>
        <taxon>Saprolegniomycetes</taxon>
        <taxon>Saprolegniales</taxon>
        <taxon>Verrucalvaceae</taxon>
        <taxon>Aphanomyces</taxon>
    </lineage>
</organism>
<dbReference type="PROSITE" id="PS00018">
    <property type="entry name" value="EF_HAND_1"/>
    <property type="match status" value="1"/>
</dbReference>
<evidence type="ECO:0000256" key="3">
    <source>
        <dbReference type="SAM" id="Phobius"/>
    </source>
</evidence>
<dbReference type="EMBL" id="KI914136">
    <property type="protein sequence ID" value="ETV90039.1"/>
    <property type="molecule type" value="Genomic_DNA"/>
</dbReference>
<evidence type="ECO:0000259" key="4">
    <source>
        <dbReference type="PROSITE" id="PS50222"/>
    </source>
</evidence>
<reference evidence="5" key="1">
    <citation type="submission" date="2013-12" db="EMBL/GenBank/DDBJ databases">
        <title>The Genome Sequence of Aphanomyces invadans NJM9701.</title>
        <authorList>
            <consortium name="The Broad Institute Genomics Platform"/>
            <person name="Russ C."/>
            <person name="Tyler B."/>
            <person name="van West P."/>
            <person name="Dieguez-Uribeondo J."/>
            <person name="Young S.K."/>
            <person name="Zeng Q."/>
            <person name="Gargeya S."/>
            <person name="Fitzgerald M."/>
            <person name="Abouelleil A."/>
            <person name="Alvarado L."/>
            <person name="Chapman S.B."/>
            <person name="Gainer-Dewar J."/>
            <person name="Goldberg J."/>
            <person name="Griggs A."/>
            <person name="Gujja S."/>
            <person name="Hansen M."/>
            <person name="Howarth C."/>
            <person name="Imamovic A."/>
            <person name="Ireland A."/>
            <person name="Larimer J."/>
            <person name="McCowan C."/>
            <person name="Murphy C."/>
            <person name="Pearson M."/>
            <person name="Poon T.W."/>
            <person name="Priest M."/>
            <person name="Roberts A."/>
            <person name="Saif S."/>
            <person name="Shea T."/>
            <person name="Sykes S."/>
            <person name="Wortman J."/>
            <person name="Nusbaum C."/>
            <person name="Birren B."/>
        </authorList>
    </citation>
    <scope>NUCLEOTIDE SEQUENCE [LARGE SCALE GENOMIC DNA]</scope>
    <source>
        <strain evidence="5">NJM9701</strain>
    </source>
</reference>
<dbReference type="InterPro" id="IPR011992">
    <property type="entry name" value="EF-hand-dom_pair"/>
</dbReference>
<gene>
    <name evidence="5" type="ORF">H310_15134</name>
</gene>
<proteinExistence type="predicted"/>
<dbReference type="STRING" id="157072.A0A024T815"/>
<keyword evidence="3" id="KW-0812">Transmembrane</keyword>
<feature type="transmembrane region" description="Helical" evidence="3">
    <location>
        <begin position="265"/>
        <end position="283"/>
    </location>
</feature>
<dbReference type="PROSITE" id="PS50222">
    <property type="entry name" value="EF_HAND_2"/>
    <property type="match status" value="2"/>
</dbReference>
<dbReference type="SUPFAM" id="SSF47473">
    <property type="entry name" value="EF-hand"/>
    <property type="match status" value="1"/>
</dbReference>
<dbReference type="VEuPathDB" id="FungiDB:H310_15134"/>
<dbReference type="AlphaFoldDB" id="A0A024T815"/>
<keyword evidence="3" id="KW-1133">Transmembrane helix</keyword>
<dbReference type="Pfam" id="PF13499">
    <property type="entry name" value="EF-hand_7"/>
    <property type="match status" value="1"/>
</dbReference>
<dbReference type="RefSeq" id="XP_008881333.1">
    <property type="nucleotide sequence ID" value="XM_008883111.1"/>
</dbReference>
<feature type="transmembrane region" description="Helical" evidence="3">
    <location>
        <begin position="226"/>
        <end position="245"/>
    </location>
</feature>
<accession>A0A024T815</accession>
<feature type="region of interest" description="Disordered" evidence="2">
    <location>
        <begin position="1"/>
        <end position="20"/>
    </location>
</feature>
<feature type="domain" description="EF-hand" evidence="4">
    <location>
        <begin position="167"/>
        <end position="202"/>
    </location>
</feature>
<protein>
    <recommendedName>
        <fullName evidence="4">EF-hand domain-containing protein</fullName>
    </recommendedName>
</protein>
<evidence type="ECO:0000256" key="2">
    <source>
        <dbReference type="SAM" id="MobiDB-lite"/>
    </source>
</evidence>
<dbReference type="GeneID" id="20092184"/>
<dbReference type="SMART" id="SM00054">
    <property type="entry name" value="EFh"/>
    <property type="match status" value="2"/>
</dbReference>
<feature type="domain" description="EF-hand" evidence="4">
    <location>
        <begin position="130"/>
        <end position="165"/>
    </location>
</feature>
<dbReference type="InterPro" id="IPR002048">
    <property type="entry name" value="EF_hand_dom"/>
</dbReference>
<name>A0A024T815_9STRA</name>
<keyword evidence="1" id="KW-0106">Calcium</keyword>
<evidence type="ECO:0000313" key="5">
    <source>
        <dbReference type="EMBL" id="ETV90039.1"/>
    </source>
</evidence>
<feature type="region of interest" description="Disordered" evidence="2">
    <location>
        <begin position="30"/>
        <end position="53"/>
    </location>
</feature>
<sequence length="299" mass="33099">MAVLNHVDTDDGDQMKPSADSLRRNLSNHVGLNLEDEPGDASTSGSEDGGGRRNRVLARRNSNEMHPLAISKALDAITMEWAAKQSTSAAASAFPHHPSSHDNAAPPRLPVRGVDIILSNGSGVMQLTRREVEIVKLIFSLMDVDGDLRLGQGELTQFIQRILGDTISEDKARRYLAALDCNRDGQVDLDDLLSCASMLKAMHRHASLASQHDGGTFELWSRLPPWTRWLLAVAFAVGVGLPCIARTRRWWSAQINSRTWLKKWVSGDTSGVVALGIVLWIWTKWRSRSLHAPKQTRME</sequence>
<dbReference type="GO" id="GO:0005509">
    <property type="term" value="F:calcium ion binding"/>
    <property type="evidence" value="ECO:0007669"/>
    <property type="project" value="InterPro"/>
</dbReference>
<dbReference type="InterPro" id="IPR018247">
    <property type="entry name" value="EF_Hand_1_Ca_BS"/>
</dbReference>
<evidence type="ECO:0000256" key="1">
    <source>
        <dbReference type="ARBA" id="ARBA00022837"/>
    </source>
</evidence>
<keyword evidence="3" id="KW-0472">Membrane</keyword>
<dbReference type="CDD" id="cd00051">
    <property type="entry name" value="EFh"/>
    <property type="match status" value="1"/>
</dbReference>
<dbReference type="Gene3D" id="1.10.238.10">
    <property type="entry name" value="EF-hand"/>
    <property type="match status" value="1"/>
</dbReference>